<dbReference type="GO" id="GO:0016757">
    <property type="term" value="F:glycosyltransferase activity"/>
    <property type="evidence" value="ECO:0007669"/>
    <property type="project" value="UniProtKB-KW"/>
</dbReference>
<feature type="domain" description="Glycosyltransferase 2-like" evidence="1">
    <location>
        <begin position="17"/>
        <end position="141"/>
    </location>
</feature>
<keyword evidence="3" id="KW-1185">Reference proteome</keyword>
<dbReference type="PANTHER" id="PTHR43685">
    <property type="entry name" value="GLYCOSYLTRANSFERASE"/>
    <property type="match status" value="1"/>
</dbReference>
<dbReference type="InterPro" id="IPR001173">
    <property type="entry name" value="Glyco_trans_2-like"/>
</dbReference>
<keyword evidence="2" id="KW-0808">Transferase</keyword>
<dbReference type="RefSeq" id="WP_376887403.1">
    <property type="nucleotide sequence ID" value="NZ_JBHUHR010000040.1"/>
</dbReference>
<accession>A0ABW4VSV4</accession>
<dbReference type="InterPro" id="IPR050834">
    <property type="entry name" value="Glycosyltransf_2"/>
</dbReference>
<dbReference type="Proteomes" id="UP001597361">
    <property type="component" value="Unassembled WGS sequence"/>
</dbReference>
<sequence>MDSLLPSSETDSFPLVTIAVITRNREESLKRTLASFSELDYPNFEVIVVDNASTDNTKSIIKQYGHQYIFSPKEFGFAKTRQLAVVAAKGKIICWCDDDCVPKENWIIAYLKLFESTEAVVLGGKIVNVGFSESLKFKGKSVLKKNACLEFIDDPNIATFHSNLNLAFRKDFITAIGGYDSFFKGGMEEIDLQLNVIKNGGRVFYCSDAEVTHYHSTVSFKKGRLVYSGTLMRLAMYFKYNKMLKNPGFVKIELFSFLREIYRNSRLIVSGLVKLNHRKSQIGLIELFNSFLSRILIPFLYIKYKNEEKS</sequence>
<evidence type="ECO:0000259" key="1">
    <source>
        <dbReference type="Pfam" id="PF00535"/>
    </source>
</evidence>
<dbReference type="EC" id="2.4.-.-" evidence="2"/>
<reference evidence="3" key="1">
    <citation type="journal article" date="2019" name="Int. J. Syst. Evol. Microbiol.">
        <title>The Global Catalogue of Microorganisms (GCM) 10K type strain sequencing project: providing services to taxonomists for standard genome sequencing and annotation.</title>
        <authorList>
            <consortium name="The Broad Institute Genomics Platform"/>
            <consortium name="The Broad Institute Genome Sequencing Center for Infectious Disease"/>
            <person name="Wu L."/>
            <person name="Ma J."/>
        </authorList>
    </citation>
    <scope>NUCLEOTIDE SEQUENCE [LARGE SCALE GENOMIC DNA]</scope>
    <source>
        <strain evidence="3">CGMCC 1.15180</strain>
    </source>
</reference>
<name>A0ABW4VSV4_9BACT</name>
<protein>
    <submittedName>
        <fullName evidence="2">Glycosyltransferase family 2 protein</fullName>
        <ecNumber evidence="2">2.4.-.-</ecNumber>
    </submittedName>
</protein>
<evidence type="ECO:0000313" key="3">
    <source>
        <dbReference type="Proteomes" id="UP001597361"/>
    </source>
</evidence>
<organism evidence="2 3">
    <name type="scientific">Belliella marina</name>
    <dbReference type="NCBI Taxonomy" id="1644146"/>
    <lineage>
        <taxon>Bacteria</taxon>
        <taxon>Pseudomonadati</taxon>
        <taxon>Bacteroidota</taxon>
        <taxon>Cytophagia</taxon>
        <taxon>Cytophagales</taxon>
        <taxon>Cyclobacteriaceae</taxon>
        <taxon>Belliella</taxon>
    </lineage>
</organism>
<evidence type="ECO:0000313" key="2">
    <source>
        <dbReference type="EMBL" id="MFD2036372.1"/>
    </source>
</evidence>
<dbReference type="PANTHER" id="PTHR43685:SF2">
    <property type="entry name" value="GLYCOSYLTRANSFERASE 2-LIKE DOMAIN-CONTAINING PROTEIN"/>
    <property type="match status" value="1"/>
</dbReference>
<gene>
    <name evidence="2" type="ORF">ACFSKL_16325</name>
</gene>
<dbReference type="InterPro" id="IPR029044">
    <property type="entry name" value="Nucleotide-diphossugar_trans"/>
</dbReference>
<dbReference type="CDD" id="cd00761">
    <property type="entry name" value="Glyco_tranf_GTA_type"/>
    <property type="match status" value="1"/>
</dbReference>
<dbReference type="EMBL" id="JBHUHR010000040">
    <property type="protein sequence ID" value="MFD2036372.1"/>
    <property type="molecule type" value="Genomic_DNA"/>
</dbReference>
<keyword evidence="2" id="KW-0328">Glycosyltransferase</keyword>
<dbReference type="Gene3D" id="3.90.550.10">
    <property type="entry name" value="Spore Coat Polysaccharide Biosynthesis Protein SpsA, Chain A"/>
    <property type="match status" value="1"/>
</dbReference>
<dbReference type="SUPFAM" id="SSF53448">
    <property type="entry name" value="Nucleotide-diphospho-sugar transferases"/>
    <property type="match status" value="1"/>
</dbReference>
<dbReference type="Pfam" id="PF00535">
    <property type="entry name" value="Glycos_transf_2"/>
    <property type="match status" value="1"/>
</dbReference>
<comment type="caution">
    <text evidence="2">The sequence shown here is derived from an EMBL/GenBank/DDBJ whole genome shotgun (WGS) entry which is preliminary data.</text>
</comment>
<proteinExistence type="predicted"/>